<protein>
    <submittedName>
        <fullName evidence="1">Uncharacterized protein</fullName>
    </submittedName>
</protein>
<name>A0ACC2KUS0_PERAE</name>
<proteinExistence type="predicted"/>
<sequence>MAQLSFLHLFITFSFISGVLSDSFTLTNNCAYTVWPGVLSNAGSTILSATGFSLQKGESKTLSTPSGWAGRFWGRTICKQDSSGKFSCVTGDCGSGTIECAGGGPTRPFTLAEFKLDGADVPDFYDVSLVDGYNLPMLVAPRGGSGNCVITGCSVDLNKVCPSDLRLLGEDGRETVACQSPCDAFGDPQYCCSGDYGNSNACKPSPYSQFFKHACPRARSYAYDDGTATFTCASADYVIAFCPLISIG</sequence>
<evidence type="ECO:0000313" key="2">
    <source>
        <dbReference type="Proteomes" id="UP001234297"/>
    </source>
</evidence>
<dbReference type="Proteomes" id="UP001234297">
    <property type="component" value="Chromosome 11"/>
</dbReference>
<comment type="caution">
    <text evidence="1">The sequence shown here is derived from an EMBL/GenBank/DDBJ whole genome shotgun (WGS) entry which is preliminary data.</text>
</comment>
<accession>A0ACC2KUS0</accession>
<gene>
    <name evidence="1" type="ORF">MRB53_033270</name>
</gene>
<keyword evidence="2" id="KW-1185">Reference proteome</keyword>
<reference evidence="1 2" key="1">
    <citation type="journal article" date="2022" name="Hortic Res">
        <title>A haplotype resolved chromosomal level avocado genome allows analysis of novel avocado genes.</title>
        <authorList>
            <person name="Nath O."/>
            <person name="Fletcher S.J."/>
            <person name="Hayward A."/>
            <person name="Shaw L.M."/>
            <person name="Masouleh A.K."/>
            <person name="Furtado A."/>
            <person name="Henry R.J."/>
            <person name="Mitter N."/>
        </authorList>
    </citation>
    <scope>NUCLEOTIDE SEQUENCE [LARGE SCALE GENOMIC DNA]</scope>
    <source>
        <strain evidence="2">cv. Hass</strain>
    </source>
</reference>
<organism evidence="1 2">
    <name type="scientific">Persea americana</name>
    <name type="common">Avocado</name>
    <dbReference type="NCBI Taxonomy" id="3435"/>
    <lineage>
        <taxon>Eukaryota</taxon>
        <taxon>Viridiplantae</taxon>
        <taxon>Streptophyta</taxon>
        <taxon>Embryophyta</taxon>
        <taxon>Tracheophyta</taxon>
        <taxon>Spermatophyta</taxon>
        <taxon>Magnoliopsida</taxon>
        <taxon>Magnoliidae</taxon>
        <taxon>Laurales</taxon>
        <taxon>Lauraceae</taxon>
        <taxon>Persea</taxon>
    </lineage>
</organism>
<dbReference type="EMBL" id="CM056819">
    <property type="protein sequence ID" value="KAJ8624740.1"/>
    <property type="molecule type" value="Genomic_DNA"/>
</dbReference>
<evidence type="ECO:0000313" key="1">
    <source>
        <dbReference type="EMBL" id="KAJ8624740.1"/>
    </source>
</evidence>